<comment type="caution">
    <text evidence="1">The sequence shown here is derived from an EMBL/GenBank/DDBJ whole genome shotgun (WGS) entry which is preliminary data.</text>
</comment>
<gene>
    <name evidence="1" type="ORF">ACFOSX_04665</name>
</gene>
<proteinExistence type="predicted"/>
<evidence type="ECO:0000313" key="2">
    <source>
        <dbReference type="Proteomes" id="UP001595812"/>
    </source>
</evidence>
<dbReference type="Proteomes" id="UP001595812">
    <property type="component" value="Unassembled WGS sequence"/>
</dbReference>
<dbReference type="EMBL" id="JBHSAT010000004">
    <property type="protein sequence ID" value="MFC3876517.1"/>
    <property type="molecule type" value="Genomic_DNA"/>
</dbReference>
<organism evidence="1 2">
    <name type="scientific">Winogradskyella maritima</name>
    <dbReference type="NCBI Taxonomy" id="1517766"/>
    <lineage>
        <taxon>Bacteria</taxon>
        <taxon>Pseudomonadati</taxon>
        <taxon>Bacteroidota</taxon>
        <taxon>Flavobacteriia</taxon>
        <taxon>Flavobacteriales</taxon>
        <taxon>Flavobacteriaceae</taxon>
        <taxon>Winogradskyella</taxon>
    </lineage>
</organism>
<accession>A0ABV8AEM9</accession>
<keyword evidence="2" id="KW-1185">Reference proteome</keyword>
<reference evidence="2" key="1">
    <citation type="journal article" date="2019" name="Int. J. Syst. Evol. Microbiol.">
        <title>The Global Catalogue of Microorganisms (GCM) 10K type strain sequencing project: providing services to taxonomists for standard genome sequencing and annotation.</title>
        <authorList>
            <consortium name="The Broad Institute Genomics Platform"/>
            <consortium name="The Broad Institute Genome Sequencing Center for Infectious Disease"/>
            <person name="Wu L."/>
            <person name="Ma J."/>
        </authorList>
    </citation>
    <scope>NUCLEOTIDE SEQUENCE [LARGE SCALE GENOMIC DNA]</scope>
    <source>
        <strain evidence="2">CECT 8979</strain>
    </source>
</reference>
<sequence length="58" mass="6261">MIISKLLSLGGVVLKNKKARFLIGAAKLAILAYAIKKGEPEPELKVDPSADTKVRIDK</sequence>
<protein>
    <submittedName>
        <fullName evidence="1">Uncharacterized protein</fullName>
    </submittedName>
</protein>
<dbReference type="RefSeq" id="WP_386097501.1">
    <property type="nucleotide sequence ID" value="NZ_JBHSAT010000004.1"/>
</dbReference>
<evidence type="ECO:0000313" key="1">
    <source>
        <dbReference type="EMBL" id="MFC3876517.1"/>
    </source>
</evidence>
<name>A0ABV8AEM9_9FLAO</name>